<organism evidence="2">
    <name type="scientific">Anguilla anguilla</name>
    <name type="common">European freshwater eel</name>
    <name type="synonym">Muraena anguilla</name>
    <dbReference type="NCBI Taxonomy" id="7936"/>
    <lineage>
        <taxon>Eukaryota</taxon>
        <taxon>Metazoa</taxon>
        <taxon>Chordata</taxon>
        <taxon>Craniata</taxon>
        <taxon>Vertebrata</taxon>
        <taxon>Euteleostomi</taxon>
        <taxon>Actinopterygii</taxon>
        <taxon>Neopterygii</taxon>
        <taxon>Teleostei</taxon>
        <taxon>Anguilliformes</taxon>
        <taxon>Anguillidae</taxon>
        <taxon>Anguilla</taxon>
    </lineage>
</organism>
<reference evidence="2" key="2">
    <citation type="journal article" date="2015" name="Fish Shellfish Immunol.">
        <title>Early steps in the European eel (Anguilla anguilla)-Vibrio vulnificus interaction in the gills: Role of the RtxA13 toxin.</title>
        <authorList>
            <person name="Callol A."/>
            <person name="Pajuelo D."/>
            <person name="Ebbesson L."/>
            <person name="Teles M."/>
            <person name="MacKenzie S."/>
            <person name="Amaro C."/>
        </authorList>
    </citation>
    <scope>NUCLEOTIDE SEQUENCE</scope>
</reference>
<feature type="transmembrane region" description="Helical" evidence="1">
    <location>
        <begin position="21"/>
        <end position="40"/>
    </location>
</feature>
<evidence type="ECO:0000313" key="2">
    <source>
        <dbReference type="EMBL" id="JAH06392.1"/>
    </source>
</evidence>
<protein>
    <submittedName>
        <fullName evidence="2">Uncharacterized protein</fullName>
    </submittedName>
</protein>
<sequence length="42" mass="4960">MCQKSRESFLFQYKKASLWKAASRSITNFFLLIYFLSASFTV</sequence>
<reference evidence="2" key="1">
    <citation type="submission" date="2014-11" db="EMBL/GenBank/DDBJ databases">
        <authorList>
            <person name="Amaro Gonzalez C."/>
        </authorList>
    </citation>
    <scope>NUCLEOTIDE SEQUENCE</scope>
</reference>
<keyword evidence="1" id="KW-0812">Transmembrane</keyword>
<proteinExistence type="predicted"/>
<dbReference type="EMBL" id="GBXM01102185">
    <property type="protein sequence ID" value="JAH06392.1"/>
    <property type="molecule type" value="Transcribed_RNA"/>
</dbReference>
<dbReference type="AlphaFoldDB" id="A0A0E9PQ42"/>
<name>A0A0E9PQ42_ANGAN</name>
<accession>A0A0E9PQ42</accession>
<keyword evidence="1" id="KW-1133">Transmembrane helix</keyword>
<evidence type="ECO:0000256" key="1">
    <source>
        <dbReference type="SAM" id="Phobius"/>
    </source>
</evidence>
<keyword evidence="1" id="KW-0472">Membrane</keyword>